<feature type="chain" id="PRO_5037057241" evidence="1">
    <location>
        <begin position="25"/>
        <end position="564"/>
    </location>
</feature>
<feature type="signal peptide" evidence="1">
    <location>
        <begin position="1"/>
        <end position="24"/>
    </location>
</feature>
<evidence type="ECO:0000313" key="3">
    <source>
        <dbReference type="WBParaSite" id="scaffold6870_cov179.g11372"/>
    </source>
</evidence>
<keyword evidence="2" id="KW-1185">Reference proteome</keyword>
<dbReference type="Proteomes" id="UP000887561">
    <property type="component" value="Unplaced"/>
</dbReference>
<reference evidence="3" key="1">
    <citation type="submission" date="2022-11" db="UniProtKB">
        <authorList>
            <consortium name="WormBaseParasite"/>
        </authorList>
    </citation>
    <scope>IDENTIFICATION</scope>
</reference>
<sequence>MRNKPKLSLFFVLIIASKFNVGTANDSARIKQLKQIAEIDNLTGMPRGGLYQSDAIKFEEYKYLKGNVEYKALFETFNKAFERLVNKVAEFAQLNLKNINISLDETDVITNELKKYDGIVKKSKNVDDILEEKIFMIDLHSKGSEGSLIDIYSFMEKASSLNYKESLFNFTALNVNEMDKAIIEVIYNQHLENKKKLRKEYKNVIVASDGQVGLYAAFELFMEGMNVTLVNDRSEEYTRNRVVFFDRKWIPKLRFFLGTEFDKLFIDNENGGEKSLGRILDEDIGEGNQPGKSFLNLIYNTAVLDINTDHEKPLAILGAPVNRPQSFDFGHLKQILKNYEGMTILESDKTIGIPFDLIFCDFIKQIKYGAMIYYGMEEIKANNQIPLTRTGKVYKTTSDGRLDFRDPYNNELPMAIVELIEEVKNEREELEETNDEEFMKICEDKKKVEIKLSKETEGEASSSNVQANEEEQDKHILYFDKNSSIRKTFVERIYGKEANVKLVKEKRDSGILVSINDENTTSNINEGLIEVEKAVSAIKKYNKSGEQMDLTEMLMEALKNTELN</sequence>
<evidence type="ECO:0000256" key="1">
    <source>
        <dbReference type="SAM" id="SignalP"/>
    </source>
</evidence>
<evidence type="ECO:0000313" key="2">
    <source>
        <dbReference type="Proteomes" id="UP000887561"/>
    </source>
</evidence>
<keyword evidence="1" id="KW-0732">Signal</keyword>
<dbReference type="AlphaFoldDB" id="A0A915N0C8"/>
<protein>
    <submittedName>
        <fullName evidence="3">Uncharacterized protein</fullName>
    </submittedName>
</protein>
<name>A0A915N0C8_MELJA</name>
<proteinExistence type="predicted"/>
<accession>A0A915N0C8</accession>
<dbReference type="WBParaSite" id="scaffold6870_cov179.g11372">
    <property type="protein sequence ID" value="scaffold6870_cov179.g11372"/>
    <property type="gene ID" value="scaffold6870_cov179.g11372"/>
</dbReference>
<organism evidence="2 3">
    <name type="scientific">Meloidogyne javanica</name>
    <name type="common">Root-knot nematode worm</name>
    <dbReference type="NCBI Taxonomy" id="6303"/>
    <lineage>
        <taxon>Eukaryota</taxon>
        <taxon>Metazoa</taxon>
        <taxon>Ecdysozoa</taxon>
        <taxon>Nematoda</taxon>
        <taxon>Chromadorea</taxon>
        <taxon>Rhabditida</taxon>
        <taxon>Tylenchina</taxon>
        <taxon>Tylenchomorpha</taxon>
        <taxon>Tylenchoidea</taxon>
        <taxon>Meloidogynidae</taxon>
        <taxon>Meloidogyninae</taxon>
        <taxon>Meloidogyne</taxon>
        <taxon>Meloidogyne incognita group</taxon>
    </lineage>
</organism>